<evidence type="ECO:0000256" key="1">
    <source>
        <dbReference type="SAM" id="SignalP"/>
    </source>
</evidence>
<keyword evidence="1" id="KW-0732">Signal</keyword>
<name>A0AAP0RKC9_LIQFO</name>
<organism evidence="2 3">
    <name type="scientific">Liquidambar formosana</name>
    <name type="common">Formosan gum</name>
    <dbReference type="NCBI Taxonomy" id="63359"/>
    <lineage>
        <taxon>Eukaryota</taxon>
        <taxon>Viridiplantae</taxon>
        <taxon>Streptophyta</taxon>
        <taxon>Embryophyta</taxon>
        <taxon>Tracheophyta</taxon>
        <taxon>Spermatophyta</taxon>
        <taxon>Magnoliopsida</taxon>
        <taxon>eudicotyledons</taxon>
        <taxon>Gunneridae</taxon>
        <taxon>Pentapetalae</taxon>
        <taxon>Saxifragales</taxon>
        <taxon>Altingiaceae</taxon>
        <taxon>Liquidambar</taxon>
    </lineage>
</organism>
<gene>
    <name evidence="2" type="ORF">L1049_028339</name>
</gene>
<proteinExistence type="predicted"/>
<dbReference type="AlphaFoldDB" id="A0AAP0RKC9"/>
<dbReference type="PANTHER" id="PTHR31354:SF2">
    <property type="entry name" value="OS01G0793500 PROTEIN"/>
    <property type="match status" value="1"/>
</dbReference>
<evidence type="ECO:0000313" key="2">
    <source>
        <dbReference type="EMBL" id="KAK9278762.1"/>
    </source>
</evidence>
<evidence type="ECO:0008006" key="4">
    <source>
        <dbReference type="Google" id="ProtNLM"/>
    </source>
</evidence>
<dbReference type="PANTHER" id="PTHR31354">
    <property type="entry name" value="OS01G0793500 PROTEIN"/>
    <property type="match status" value="1"/>
</dbReference>
<reference evidence="2 3" key="1">
    <citation type="journal article" date="2024" name="Plant J.">
        <title>Genome sequences and population genomics reveal climatic adaptation and genomic divergence between two closely related sweetgum species.</title>
        <authorList>
            <person name="Xu W.Q."/>
            <person name="Ren C.Q."/>
            <person name="Zhang X.Y."/>
            <person name="Comes H.P."/>
            <person name="Liu X.H."/>
            <person name="Li Y.G."/>
            <person name="Kettle C.J."/>
            <person name="Jalonen R."/>
            <person name="Gaisberger H."/>
            <person name="Ma Y.Z."/>
            <person name="Qiu Y.X."/>
        </authorList>
    </citation>
    <scope>NUCLEOTIDE SEQUENCE [LARGE SCALE GENOMIC DNA]</scope>
    <source>
        <strain evidence="2">Hangzhou</strain>
    </source>
</reference>
<accession>A0AAP0RKC9</accession>
<dbReference type="EMBL" id="JBBPBK010000009">
    <property type="protein sequence ID" value="KAK9278762.1"/>
    <property type="molecule type" value="Genomic_DNA"/>
</dbReference>
<comment type="caution">
    <text evidence="2">The sequence shown here is derived from an EMBL/GenBank/DDBJ whole genome shotgun (WGS) entry which is preliminary data.</text>
</comment>
<protein>
    <recommendedName>
        <fullName evidence="4">Vomeronasal type 2 receptor</fullName>
    </recommendedName>
</protein>
<keyword evidence="3" id="KW-1185">Reference proteome</keyword>
<dbReference type="Proteomes" id="UP001415857">
    <property type="component" value="Unassembled WGS sequence"/>
</dbReference>
<evidence type="ECO:0000313" key="3">
    <source>
        <dbReference type="Proteomes" id="UP001415857"/>
    </source>
</evidence>
<feature type="signal peptide" evidence="1">
    <location>
        <begin position="1"/>
        <end position="18"/>
    </location>
</feature>
<feature type="chain" id="PRO_5043008060" description="Vomeronasal type 2 receptor" evidence="1">
    <location>
        <begin position="19"/>
        <end position="187"/>
    </location>
</feature>
<sequence length="187" mass="21220">MAPLSLSWCCLIIFIISSMFFIPHIRTCLESNVPLTGYSSAAAEKSLVPILNSLCSAVDLQPTFLCAALSSNDSLEWKFSCFYKNRAWMEFHNKVAANLVVVLFITREKAKPWPPGLDYSKFCPLHRYPGHNRHSCFTLRDIIYDMNDQNRLDSDGFVCPSLANCLCAPYRSRLYIVPGLQRLGRQS</sequence>